<dbReference type="AlphaFoldDB" id="A0A9X1WCH4"/>
<comment type="caution">
    <text evidence="1">The sequence shown here is derived from an EMBL/GenBank/DDBJ whole genome shotgun (WGS) entry which is preliminary data.</text>
</comment>
<dbReference type="InterPro" id="IPR022385">
    <property type="entry name" value="Rhs_assc_core"/>
</dbReference>
<dbReference type="Gene3D" id="2.180.10.10">
    <property type="entry name" value="RHS repeat-associated core"/>
    <property type="match status" value="1"/>
</dbReference>
<reference evidence="1" key="1">
    <citation type="submission" date="2021-11" db="EMBL/GenBank/DDBJ databases">
        <title>Vibrio ZSDE26 sp. nov. and Vibrio ZSDZ34 sp. nov., isolated from coastal seawater in Qingdao.</title>
        <authorList>
            <person name="Zhang P."/>
        </authorList>
    </citation>
    <scope>NUCLEOTIDE SEQUENCE</scope>
    <source>
        <strain evidence="1">ZSDZ34</strain>
    </source>
</reference>
<dbReference type="NCBIfam" id="TIGR03696">
    <property type="entry name" value="Rhs_assc_core"/>
    <property type="match status" value="1"/>
</dbReference>
<evidence type="ECO:0000313" key="1">
    <source>
        <dbReference type="EMBL" id="MCJ2376895.1"/>
    </source>
</evidence>
<name>A0A9X1WCH4_9VIBR</name>
<keyword evidence="2" id="KW-1185">Reference proteome</keyword>
<evidence type="ECO:0000313" key="2">
    <source>
        <dbReference type="Proteomes" id="UP001139488"/>
    </source>
</evidence>
<accession>A0A9X1WCH4</accession>
<dbReference type="EMBL" id="JAJNNZ010000005">
    <property type="protein sequence ID" value="MCJ2376895.1"/>
    <property type="molecule type" value="Genomic_DNA"/>
</dbReference>
<protein>
    <submittedName>
        <fullName evidence="1">RHS repeat-associated core domain-containing protein</fullName>
    </submittedName>
</protein>
<dbReference type="RefSeq" id="WP_244356815.1">
    <property type="nucleotide sequence ID" value="NZ_JAJNNZ010000005.1"/>
</dbReference>
<sequence>MCLYFFYTPFGEVYRKDNDKAFWKKNDTVNANHQLNQLMPYQYTGKFTESNTGLVQMDARWYNPHTHRFQHPDYWNLKNTYLPAEIQNELMRFTGLNTAQLLNDPSQQLAYGYVSGNPLRYIDPWGLCMTEGAFSSSSSQPEGEIQYTEQQIADSLDGVGSRAHMTYGERLEDGYQNEIRPVINTASKGAVVVLDTVSTAALASYKFTGLAGLKVAGIAGAGSYFVGILEAATSEKPVQNTVKHVSIETGMHLLPKPLKTVVSDAIDLDESAPYLIFEDTVKSIIKNELNSDVNTVENNKENSNEK</sequence>
<organism evidence="1 2">
    <name type="scientific">Vibrio gelatinilyticus</name>
    <dbReference type="NCBI Taxonomy" id="2893468"/>
    <lineage>
        <taxon>Bacteria</taxon>
        <taxon>Pseudomonadati</taxon>
        <taxon>Pseudomonadota</taxon>
        <taxon>Gammaproteobacteria</taxon>
        <taxon>Vibrionales</taxon>
        <taxon>Vibrionaceae</taxon>
        <taxon>Vibrio</taxon>
    </lineage>
</organism>
<proteinExistence type="predicted"/>
<dbReference type="Proteomes" id="UP001139488">
    <property type="component" value="Unassembled WGS sequence"/>
</dbReference>
<gene>
    <name evidence="1" type="ORF">LNL84_08605</name>
</gene>